<dbReference type="PANTHER" id="PTHR11236:SF50">
    <property type="entry name" value="AMINODEOXYCHORISMATE SYNTHASE COMPONENT 1"/>
    <property type="match status" value="1"/>
</dbReference>
<keyword evidence="3" id="KW-1185">Reference proteome</keyword>
<evidence type="ECO:0000313" key="2">
    <source>
        <dbReference type="EMBL" id="TKI68215.1"/>
    </source>
</evidence>
<keyword evidence="2" id="KW-0808">Transferase</keyword>
<feature type="domain" description="Chorismate-utilising enzyme C-terminal" evidence="1">
    <location>
        <begin position="65"/>
        <end position="308"/>
    </location>
</feature>
<name>A0A4U2Z3E0_9BACT</name>
<dbReference type="NCBIfam" id="NF005486">
    <property type="entry name" value="PRK07093.1"/>
    <property type="match status" value="1"/>
</dbReference>
<dbReference type="SUPFAM" id="SSF56322">
    <property type="entry name" value="ADC synthase"/>
    <property type="match status" value="1"/>
</dbReference>
<dbReference type="GO" id="GO:0000162">
    <property type="term" value="P:L-tryptophan biosynthetic process"/>
    <property type="evidence" value="ECO:0007669"/>
    <property type="project" value="TreeGrafter"/>
</dbReference>
<protein>
    <submittedName>
        <fullName evidence="2">Aminodeoxychorismate synthase component I</fullName>
        <ecNumber evidence="2">2.6.1.85</ecNumber>
    </submittedName>
</protein>
<reference evidence="2 3" key="1">
    <citation type="submission" date="2019-04" db="EMBL/GenBank/DDBJ databases">
        <title>Sulfurimonas crateris sp. nov. a facultative anaerobic sulfur-oxidizing chemolithautotrophic bacterium isolated from a terrestrial mud vulcano.</title>
        <authorList>
            <person name="Ratnikova N.M."/>
            <person name="Slobodkin A.I."/>
            <person name="Merkel A.Y."/>
            <person name="Novikov A."/>
            <person name="Bonch-Osmolovskaya E.A."/>
            <person name="Slobodkina G.B."/>
        </authorList>
    </citation>
    <scope>NUCLEOTIDE SEQUENCE [LARGE SCALE GENOMIC DNA]</scope>
    <source>
        <strain evidence="2 3">SN118</strain>
    </source>
</reference>
<accession>A0A4U2Z3E0</accession>
<dbReference type="Gene3D" id="3.60.120.10">
    <property type="entry name" value="Anthranilate synthase"/>
    <property type="match status" value="1"/>
</dbReference>
<organism evidence="2 3">
    <name type="scientific">Sulfurimonas crateris</name>
    <dbReference type="NCBI Taxonomy" id="2574727"/>
    <lineage>
        <taxon>Bacteria</taxon>
        <taxon>Pseudomonadati</taxon>
        <taxon>Campylobacterota</taxon>
        <taxon>Epsilonproteobacteria</taxon>
        <taxon>Campylobacterales</taxon>
        <taxon>Sulfurimonadaceae</taxon>
        <taxon>Sulfurimonas</taxon>
    </lineage>
</organism>
<sequence>MTFDDINSLGKKREPFLFISDFLAKNLIVIPLSELDSHDIEYSTTKNYSIKSHADFFDKQTVLFSDYKKKFDFVIDRIKAGDTYLLNLTQPTRVKSEMSLKEMFGCANARYKLRYKDDFVCFSPEQFVEIKDSKIATFPMKGTIDASIPNAKELILNNPKEMAEHVMVVDLLRNDLSIMAKDVKVEEFRYITKIEAGDKELLHVSSHISGDVGSDWHSKIGDILKTLLPAGSISGAPKKSTLDIIDEVEDYERGYFSGVFGVYDGKTFDSAVMIRFVEKTKDGYIYKSGGGITLESDAKSEYEELLNKVYLP</sequence>
<dbReference type="EMBL" id="SZPX01000009">
    <property type="protein sequence ID" value="TKI68215.1"/>
    <property type="molecule type" value="Genomic_DNA"/>
</dbReference>
<dbReference type="OrthoDB" id="9803598at2"/>
<dbReference type="PANTHER" id="PTHR11236">
    <property type="entry name" value="AMINOBENZOATE/ANTHRANILATE SYNTHASE"/>
    <property type="match status" value="1"/>
</dbReference>
<dbReference type="Pfam" id="PF00425">
    <property type="entry name" value="Chorismate_bind"/>
    <property type="match status" value="1"/>
</dbReference>
<keyword evidence="2" id="KW-0032">Aminotransferase</keyword>
<gene>
    <name evidence="2" type="ORF">FCU45_10930</name>
</gene>
<dbReference type="InterPro" id="IPR015890">
    <property type="entry name" value="Chorismate_C"/>
</dbReference>
<comment type="caution">
    <text evidence="2">The sequence shown here is derived from an EMBL/GenBank/DDBJ whole genome shotgun (WGS) entry which is preliminary data.</text>
</comment>
<dbReference type="InterPro" id="IPR005801">
    <property type="entry name" value="ADC_synthase"/>
</dbReference>
<dbReference type="Proteomes" id="UP000309561">
    <property type="component" value="Unassembled WGS sequence"/>
</dbReference>
<proteinExistence type="predicted"/>
<dbReference type="InterPro" id="IPR019999">
    <property type="entry name" value="Anth_synth_I-like"/>
</dbReference>
<dbReference type="PRINTS" id="PR00095">
    <property type="entry name" value="ANTSNTHASEI"/>
</dbReference>
<evidence type="ECO:0000259" key="1">
    <source>
        <dbReference type="Pfam" id="PF00425"/>
    </source>
</evidence>
<dbReference type="RefSeq" id="WP_137015229.1">
    <property type="nucleotide sequence ID" value="NZ_SZPX01000009.1"/>
</dbReference>
<dbReference type="AlphaFoldDB" id="A0A4U2Z3E0"/>
<dbReference type="GO" id="GO:0046820">
    <property type="term" value="F:4-amino-4-deoxychorismate synthase activity"/>
    <property type="evidence" value="ECO:0007669"/>
    <property type="project" value="UniProtKB-EC"/>
</dbReference>
<dbReference type="EC" id="2.6.1.85" evidence="2"/>
<evidence type="ECO:0000313" key="3">
    <source>
        <dbReference type="Proteomes" id="UP000309561"/>
    </source>
</evidence>